<organism evidence="2 3">
    <name type="scientific">Paraburkholderia lycopersici</name>
    <dbReference type="NCBI Taxonomy" id="416944"/>
    <lineage>
        <taxon>Bacteria</taxon>
        <taxon>Pseudomonadati</taxon>
        <taxon>Pseudomonadota</taxon>
        <taxon>Betaproteobacteria</taxon>
        <taxon>Burkholderiales</taxon>
        <taxon>Burkholderiaceae</taxon>
        <taxon>Paraburkholderia</taxon>
    </lineage>
</organism>
<protein>
    <submittedName>
        <fullName evidence="2">Uncharacterized membrane protein</fullName>
    </submittedName>
</protein>
<dbReference type="EMBL" id="FMYQ01000058">
    <property type="protein sequence ID" value="SDE50005.1"/>
    <property type="molecule type" value="Genomic_DNA"/>
</dbReference>
<keyword evidence="3" id="KW-1185">Reference proteome</keyword>
<dbReference type="AlphaFoldDB" id="A0A1G7DGQ7"/>
<dbReference type="OrthoDB" id="8981767at2"/>
<feature type="signal peptide" evidence="1">
    <location>
        <begin position="1"/>
        <end position="22"/>
    </location>
</feature>
<name>A0A1G7DGQ7_9BURK</name>
<accession>A0A1G7DGQ7</accession>
<dbReference type="Proteomes" id="UP000198908">
    <property type="component" value="Unassembled WGS sequence"/>
</dbReference>
<dbReference type="STRING" id="416944.SAMN05421548_1588"/>
<proteinExistence type="predicted"/>
<gene>
    <name evidence="2" type="ORF">SAMN05421548_1588</name>
</gene>
<dbReference type="RefSeq" id="WP_143189403.1">
    <property type="nucleotide sequence ID" value="NZ_FMYQ01000058.1"/>
</dbReference>
<evidence type="ECO:0000256" key="1">
    <source>
        <dbReference type="SAM" id="SignalP"/>
    </source>
</evidence>
<reference evidence="3" key="1">
    <citation type="submission" date="2016-09" db="EMBL/GenBank/DDBJ databases">
        <authorList>
            <person name="Varghese N."/>
            <person name="Submissions S."/>
        </authorList>
    </citation>
    <scope>NUCLEOTIDE SEQUENCE [LARGE SCALE GENOMIC DNA]</scope>
    <source>
        <strain evidence="3">TNe-862</strain>
    </source>
</reference>
<evidence type="ECO:0000313" key="3">
    <source>
        <dbReference type="Proteomes" id="UP000198908"/>
    </source>
</evidence>
<keyword evidence="1" id="KW-0732">Signal</keyword>
<sequence length="338" mass="36867">MQFLKETAVTVLFMLAMLNVSAADVENWPIRRIDIMSPDGRLPSNVRAISANGEVIVGQVESKSGGQPVAFRWTAQTGMRDIRTGEAKSSRADSISVDGSAISGSVDGADGKTQGFRWTAARGLEKFGRNWSYVQTSGISDDGTILVGAFWYQDYDPHAFYWTERDGVQSIADDKFFQMSQLTDSGALGISGDGSTIVGWAADDQRQQAIAFRWTRANGAQYIGNVGGGDNIPHWMGVSKDGSVVVGTAFNGSYRGATEHVFRWTREEGFKNVIPDGESNALGMSSDGSKLFGEYRVEDQFHYFVWTKNSGVVDTGIVADRTQWPLISDRAITLVPAR</sequence>
<feature type="chain" id="PRO_5011511966" evidence="1">
    <location>
        <begin position="23"/>
        <end position="338"/>
    </location>
</feature>
<evidence type="ECO:0000313" key="2">
    <source>
        <dbReference type="EMBL" id="SDE50005.1"/>
    </source>
</evidence>